<dbReference type="GO" id="GO:0031419">
    <property type="term" value="F:cobalamin binding"/>
    <property type="evidence" value="ECO:0007669"/>
    <property type="project" value="InterPro"/>
</dbReference>
<comment type="caution">
    <text evidence="9">The sequence shown here is derived from an EMBL/GenBank/DDBJ whole genome shotgun (WGS) entry which is preliminary data.</text>
</comment>
<keyword evidence="10" id="KW-1185">Reference proteome</keyword>
<dbReference type="Pfam" id="PF13282">
    <property type="entry name" value="DUF4070"/>
    <property type="match status" value="1"/>
</dbReference>
<dbReference type="PANTHER" id="PTHR43409">
    <property type="entry name" value="ANAEROBIC MAGNESIUM-PROTOPORPHYRIN IX MONOMETHYL ESTER CYCLASE-RELATED"/>
    <property type="match status" value="1"/>
</dbReference>
<evidence type="ECO:0000256" key="5">
    <source>
        <dbReference type="ARBA" id="ARBA00023014"/>
    </source>
</evidence>
<dbReference type="GO" id="GO:0051536">
    <property type="term" value="F:iron-sulfur cluster binding"/>
    <property type="evidence" value="ECO:0007669"/>
    <property type="project" value="UniProtKB-KW"/>
</dbReference>
<organism evidence="9 10">
    <name type="scientific">Anaeromyxobacter diazotrophicus</name>
    <dbReference type="NCBI Taxonomy" id="2590199"/>
    <lineage>
        <taxon>Bacteria</taxon>
        <taxon>Pseudomonadati</taxon>
        <taxon>Myxococcota</taxon>
        <taxon>Myxococcia</taxon>
        <taxon>Myxococcales</taxon>
        <taxon>Cystobacterineae</taxon>
        <taxon>Anaeromyxobacteraceae</taxon>
        <taxon>Anaeromyxobacter</taxon>
    </lineage>
</organism>
<dbReference type="Pfam" id="PF02310">
    <property type="entry name" value="B12-binding"/>
    <property type="match status" value="1"/>
</dbReference>
<keyword evidence="4" id="KW-0408">Iron</keyword>
<dbReference type="SMART" id="SM00729">
    <property type="entry name" value="Elp3"/>
    <property type="match status" value="1"/>
</dbReference>
<dbReference type="GO" id="GO:0005829">
    <property type="term" value="C:cytosol"/>
    <property type="evidence" value="ECO:0007669"/>
    <property type="project" value="TreeGrafter"/>
</dbReference>
<dbReference type="InterPro" id="IPR023404">
    <property type="entry name" value="rSAM_horseshoe"/>
</dbReference>
<evidence type="ECO:0000313" key="10">
    <source>
        <dbReference type="Proteomes" id="UP000503640"/>
    </source>
</evidence>
<dbReference type="EMBL" id="BJTG01000004">
    <property type="protein sequence ID" value="GEJ57428.1"/>
    <property type="molecule type" value="Genomic_DNA"/>
</dbReference>
<dbReference type="Gene3D" id="3.80.30.20">
    <property type="entry name" value="tm_1862 like domain"/>
    <property type="match status" value="1"/>
</dbReference>
<dbReference type="InterPro" id="IPR034466">
    <property type="entry name" value="Methyltransferase_Class_B"/>
</dbReference>
<dbReference type="Pfam" id="PF04055">
    <property type="entry name" value="Radical_SAM"/>
    <property type="match status" value="1"/>
</dbReference>
<sequence>MIRPPGCRALLVSPRFAGTSFWNYRRTCELLGARYSAAPLGIITVAALLPAEWELRLVDRNVEELRDEDLRWADVVLTGGMLPQRKDVLALVERAHAHGKPVVVGGPDPTCVPDAYGAADFRVLGEAEEILADFVAAWRAGATSGTFTATRFPDLARSPVPRFDLLKLEHYLHVGVQFSRGCPFGCEFCNVIELNGRAPRTKGTAQLLRELDALRALGYRGHVDFVDDNLIGQRKAVKPFLKELAAWTRARRRPFEFTTEASLDLGSDPELLALLRDANFFAVFVGIETPDPAALLASNKRQNLRRDIAASVRAIHGAGLFVNAGFIVGFDAEGAGVADAMVGCIEAAGIPVCMVGLLFALRGTQLARRLAAEGRLGAEVVYEAEDADQCTSGLNFTTLRPRREVLRDYREVLARVYAPAAFFARARRVGRELDRSAQSVRPSVRNVLRDLRGFFGMLWLQGVRDRAVRGEWWRTVADALTHNPAALKIVLSFAALYLHLGPYSRELIRKLDEEIAALPPPAPPGARQAGAPAGPAGEA</sequence>
<keyword evidence="5" id="KW-0411">Iron-sulfur</keyword>
<feature type="domain" description="B12-binding" evidence="7">
    <location>
        <begin position="6"/>
        <end position="145"/>
    </location>
</feature>
<dbReference type="InterPro" id="IPR034530">
    <property type="entry name" value="HpnP-like"/>
</dbReference>
<dbReference type="CDD" id="cd01335">
    <property type="entry name" value="Radical_SAM"/>
    <property type="match status" value="1"/>
</dbReference>
<evidence type="ECO:0000256" key="6">
    <source>
        <dbReference type="SAM" id="MobiDB-lite"/>
    </source>
</evidence>
<dbReference type="InterPro" id="IPR006638">
    <property type="entry name" value="Elp3/MiaA/NifB-like_rSAM"/>
</dbReference>
<name>A0A7I9VMJ6_9BACT</name>
<dbReference type="SFLD" id="SFLDF00303">
    <property type="entry name" value="hopanoid_C2-methyltransferase"/>
    <property type="match status" value="1"/>
</dbReference>
<keyword evidence="3" id="KW-0479">Metal-binding</keyword>
<reference evidence="10" key="1">
    <citation type="journal article" date="2020" name="Appl. Environ. Microbiol.">
        <title>Diazotrophic Anaeromyxobacter Isolates from Soils.</title>
        <authorList>
            <person name="Masuda Y."/>
            <person name="Yamanaka H."/>
            <person name="Xu Z.X."/>
            <person name="Shiratori Y."/>
            <person name="Aono T."/>
            <person name="Amachi S."/>
            <person name="Senoo K."/>
            <person name="Itoh H."/>
        </authorList>
    </citation>
    <scope>NUCLEOTIDE SEQUENCE [LARGE SCALE GENOMIC DNA]</scope>
    <source>
        <strain evidence="10">R267</strain>
    </source>
</reference>
<keyword evidence="2" id="KW-0949">S-adenosyl-L-methionine</keyword>
<evidence type="ECO:0000256" key="4">
    <source>
        <dbReference type="ARBA" id="ARBA00023004"/>
    </source>
</evidence>
<dbReference type="SFLD" id="SFLDS00029">
    <property type="entry name" value="Radical_SAM"/>
    <property type="match status" value="1"/>
</dbReference>
<comment type="cofactor">
    <cofactor evidence="1">
        <name>[4Fe-4S] cluster</name>
        <dbReference type="ChEBI" id="CHEBI:49883"/>
    </cofactor>
</comment>
<dbReference type="RefSeq" id="WP_176064917.1">
    <property type="nucleotide sequence ID" value="NZ_BJTG01000004.1"/>
</dbReference>
<dbReference type="InterPro" id="IPR007197">
    <property type="entry name" value="rSAM"/>
</dbReference>
<dbReference type="InterPro" id="IPR025274">
    <property type="entry name" value="DUF4070"/>
</dbReference>
<feature type="region of interest" description="Disordered" evidence="6">
    <location>
        <begin position="519"/>
        <end position="539"/>
    </location>
</feature>
<feature type="domain" description="Radical SAM core" evidence="8">
    <location>
        <begin position="168"/>
        <end position="388"/>
    </location>
</feature>
<dbReference type="Gene3D" id="3.40.50.280">
    <property type="entry name" value="Cobalamin-binding domain"/>
    <property type="match status" value="1"/>
</dbReference>
<evidence type="ECO:0000256" key="3">
    <source>
        <dbReference type="ARBA" id="ARBA00022723"/>
    </source>
</evidence>
<feature type="compositionally biased region" description="Low complexity" evidence="6">
    <location>
        <begin position="525"/>
        <end position="539"/>
    </location>
</feature>
<dbReference type="Proteomes" id="UP000503640">
    <property type="component" value="Unassembled WGS sequence"/>
</dbReference>
<proteinExistence type="predicted"/>
<dbReference type="GO" id="GO:0003824">
    <property type="term" value="F:catalytic activity"/>
    <property type="evidence" value="ECO:0007669"/>
    <property type="project" value="InterPro"/>
</dbReference>
<evidence type="ECO:0000256" key="1">
    <source>
        <dbReference type="ARBA" id="ARBA00001966"/>
    </source>
</evidence>
<dbReference type="AlphaFoldDB" id="A0A7I9VMJ6"/>
<dbReference type="InterPro" id="IPR051198">
    <property type="entry name" value="BchE-like"/>
</dbReference>
<protein>
    <submittedName>
        <fullName evidence="9">B12-binding domain-containing radical SAM protein</fullName>
    </submittedName>
</protein>
<dbReference type="PROSITE" id="PS51332">
    <property type="entry name" value="B12_BINDING"/>
    <property type="match status" value="1"/>
</dbReference>
<evidence type="ECO:0000313" key="9">
    <source>
        <dbReference type="EMBL" id="GEJ57428.1"/>
    </source>
</evidence>
<evidence type="ECO:0000259" key="8">
    <source>
        <dbReference type="PROSITE" id="PS51918"/>
    </source>
</evidence>
<dbReference type="SFLD" id="SFLDG01082">
    <property type="entry name" value="B12-binding_domain_containing"/>
    <property type="match status" value="1"/>
</dbReference>
<dbReference type="SFLD" id="SFLDG01123">
    <property type="entry name" value="methyltransferase_(Class_B)"/>
    <property type="match status" value="1"/>
</dbReference>
<dbReference type="InterPro" id="IPR058240">
    <property type="entry name" value="rSAM_sf"/>
</dbReference>
<dbReference type="GO" id="GO:0046872">
    <property type="term" value="F:metal ion binding"/>
    <property type="evidence" value="ECO:0007669"/>
    <property type="project" value="UniProtKB-KW"/>
</dbReference>
<dbReference type="PROSITE" id="PS51918">
    <property type="entry name" value="RADICAL_SAM"/>
    <property type="match status" value="1"/>
</dbReference>
<evidence type="ECO:0000256" key="2">
    <source>
        <dbReference type="ARBA" id="ARBA00022691"/>
    </source>
</evidence>
<gene>
    <name evidence="9" type="ORF">AMYX_21690</name>
</gene>
<dbReference type="SUPFAM" id="SSF102114">
    <property type="entry name" value="Radical SAM enzymes"/>
    <property type="match status" value="1"/>
</dbReference>
<evidence type="ECO:0000259" key="7">
    <source>
        <dbReference type="PROSITE" id="PS51332"/>
    </source>
</evidence>
<dbReference type="InterPro" id="IPR006158">
    <property type="entry name" value="Cobalamin-bd"/>
</dbReference>
<accession>A0A7I9VMJ6</accession>
<dbReference type="PANTHER" id="PTHR43409:SF3">
    <property type="entry name" value="HYPOTHETICAL METHYLTRANSFERASE"/>
    <property type="match status" value="1"/>
</dbReference>